<name>J9G2Y7_9ZZZZ</name>
<organism evidence="1">
    <name type="scientific">gut metagenome</name>
    <dbReference type="NCBI Taxonomy" id="749906"/>
    <lineage>
        <taxon>unclassified sequences</taxon>
        <taxon>metagenomes</taxon>
        <taxon>organismal metagenomes</taxon>
    </lineage>
</organism>
<protein>
    <submittedName>
        <fullName evidence="1">Uncharacterized protein</fullName>
    </submittedName>
</protein>
<gene>
    <name evidence="1" type="ORF">EVA_15728</name>
</gene>
<accession>J9G2Y7</accession>
<dbReference type="EMBL" id="AMCI01005420">
    <property type="protein sequence ID" value="EJW96172.1"/>
    <property type="molecule type" value="Genomic_DNA"/>
</dbReference>
<evidence type="ECO:0000313" key="1">
    <source>
        <dbReference type="EMBL" id="EJW96172.1"/>
    </source>
</evidence>
<dbReference type="AlphaFoldDB" id="J9G2Y7"/>
<proteinExistence type="predicted"/>
<comment type="caution">
    <text evidence="1">The sequence shown here is derived from an EMBL/GenBank/DDBJ whole genome shotgun (WGS) entry which is preliminary data.</text>
</comment>
<reference evidence="1" key="1">
    <citation type="journal article" date="2012" name="PLoS ONE">
        <title>Gene sets for utilization of primary and secondary nutrition supplies in the distal gut of endangered iberian lynx.</title>
        <authorList>
            <person name="Alcaide M."/>
            <person name="Messina E."/>
            <person name="Richter M."/>
            <person name="Bargiela R."/>
            <person name="Peplies J."/>
            <person name="Huws S.A."/>
            <person name="Newbold C.J."/>
            <person name="Golyshin P.N."/>
            <person name="Simon M.A."/>
            <person name="Lopez G."/>
            <person name="Yakimov M.M."/>
            <person name="Ferrer M."/>
        </authorList>
    </citation>
    <scope>NUCLEOTIDE SEQUENCE</scope>
</reference>
<sequence length="49" mass="5405">MKVKLKRSGGFQSQTGAVDFMAILSVTKAAEKKRLLPPGYHFALVLRTN</sequence>